<dbReference type="EMBL" id="CP019948">
    <property type="protein sequence ID" value="ARN83542.1"/>
    <property type="molecule type" value="Genomic_DNA"/>
</dbReference>
<dbReference type="Pfam" id="PF20159">
    <property type="entry name" value="YidB"/>
    <property type="match status" value="1"/>
</dbReference>
<dbReference type="AlphaFoldDB" id="A0A1W6N113"/>
<dbReference type="Proteomes" id="UP000193978">
    <property type="component" value="Chromosome"/>
</dbReference>
<accession>A0A1W6N113</accession>
<keyword evidence="2" id="KW-1185">Reference proteome</keyword>
<sequence length="88" mass="9765">MRDYFESQGGLAHVVKLFEERGFINKVRSWISTGPNLPLNSVEALQLVGWPGILDMARKADFSVENLRERLAKLLPAAIDSATPNGKL</sequence>
<gene>
    <name evidence="1" type="ORF">B1812_10020</name>
</gene>
<dbReference type="InterPro" id="IPR027405">
    <property type="entry name" value="YidB-like"/>
</dbReference>
<protein>
    <submittedName>
        <fullName evidence="1">Uncharacterized protein</fullName>
    </submittedName>
</protein>
<dbReference type="SUPFAM" id="SSF140804">
    <property type="entry name" value="YidB-like"/>
    <property type="match status" value="1"/>
</dbReference>
<organism evidence="1 2">
    <name type="scientific">Methylocystis bryophila</name>
    <dbReference type="NCBI Taxonomy" id="655015"/>
    <lineage>
        <taxon>Bacteria</taxon>
        <taxon>Pseudomonadati</taxon>
        <taxon>Pseudomonadota</taxon>
        <taxon>Alphaproteobacteria</taxon>
        <taxon>Hyphomicrobiales</taxon>
        <taxon>Methylocystaceae</taxon>
        <taxon>Methylocystis</taxon>
    </lineage>
</organism>
<dbReference type="Gene3D" id="1.10.10.690">
    <property type="entry name" value="YidB-like"/>
    <property type="match status" value="1"/>
</dbReference>
<reference evidence="1 2" key="1">
    <citation type="submission" date="2017-02" db="EMBL/GenBank/DDBJ databases">
        <authorList>
            <person name="Peterson S.W."/>
        </authorList>
    </citation>
    <scope>NUCLEOTIDE SEQUENCE [LARGE SCALE GENOMIC DNA]</scope>
    <source>
        <strain evidence="1 2">S285</strain>
    </source>
</reference>
<evidence type="ECO:0000313" key="2">
    <source>
        <dbReference type="Proteomes" id="UP000193978"/>
    </source>
</evidence>
<proteinExistence type="predicted"/>
<name>A0A1W6N113_9HYPH</name>
<dbReference type="InterPro" id="IPR045372">
    <property type="entry name" value="YidB"/>
</dbReference>
<dbReference type="KEGG" id="mbry:B1812_10020"/>
<evidence type="ECO:0000313" key="1">
    <source>
        <dbReference type="EMBL" id="ARN83542.1"/>
    </source>
</evidence>